<dbReference type="RefSeq" id="WP_256395038.1">
    <property type="nucleotide sequence ID" value="NZ_JANHDJ010000001.1"/>
</dbReference>
<dbReference type="EMBL" id="JBHUDM010000001">
    <property type="protein sequence ID" value="MFD1641337.1"/>
    <property type="molecule type" value="Genomic_DNA"/>
</dbReference>
<evidence type="ECO:0000256" key="1">
    <source>
        <dbReference type="SAM" id="Phobius"/>
    </source>
</evidence>
<dbReference type="AlphaFoldDB" id="A0ABD6D7K5"/>
<name>A0ABD6D7K5_9EURY</name>
<feature type="transmembrane region" description="Helical" evidence="1">
    <location>
        <begin position="70"/>
        <end position="87"/>
    </location>
</feature>
<accession>A0ABD6D7K5</accession>
<keyword evidence="1" id="KW-1133">Transmembrane helix</keyword>
<evidence type="ECO:0000313" key="3">
    <source>
        <dbReference type="Proteomes" id="UP001597052"/>
    </source>
</evidence>
<protein>
    <submittedName>
        <fullName evidence="2">Uncharacterized protein</fullName>
    </submittedName>
</protein>
<proteinExistence type="predicted"/>
<keyword evidence="1" id="KW-0812">Transmembrane</keyword>
<keyword evidence="3" id="KW-1185">Reference proteome</keyword>
<reference evidence="2 3" key="1">
    <citation type="journal article" date="2019" name="Int. J. Syst. Evol. Microbiol.">
        <title>The Global Catalogue of Microorganisms (GCM) 10K type strain sequencing project: providing services to taxonomists for standard genome sequencing and annotation.</title>
        <authorList>
            <consortium name="The Broad Institute Genomics Platform"/>
            <consortium name="The Broad Institute Genome Sequencing Center for Infectious Disease"/>
            <person name="Wu L."/>
            <person name="Ma J."/>
        </authorList>
    </citation>
    <scope>NUCLEOTIDE SEQUENCE [LARGE SCALE GENOMIC DNA]</scope>
    <source>
        <strain evidence="2 3">CGMCC 1.10593</strain>
    </source>
</reference>
<comment type="caution">
    <text evidence="2">The sequence shown here is derived from an EMBL/GenBank/DDBJ whole genome shotgun (WGS) entry which is preliminary data.</text>
</comment>
<organism evidence="2 3">
    <name type="scientific">Halohasta litorea</name>
    <dbReference type="NCBI Taxonomy" id="869891"/>
    <lineage>
        <taxon>Archaea</taxon>
        <taxon>Methanobacteriati</taxon>
        <taxon>Methanobacteriota</taxon>
        <taxon>Stenosarchaea group</taxon>
        <taxon>Halobacteria</taxon>
        <taxon>Halobacteriales</taxon>
        <taxon>Haloferacaceae</taxon>
        <taxon>Halohasta</taxon>
    </lineage>
</organism>
<sequence length="94" mass="9778">MKLKRAGILLFGVGLGVALVSAVVVGLVMQRTVVACPGHEPAYHFEGISYGFWIISDGCNSLTINPLVTGGFYVAVAGLVVGLIGSLRERSTEG</sequence>
<gene>
    <name evidence="2" type="ORF">ACFSBW_05540</name>
</gene>
<evidence type="ECO:0000313" key="2">
    <source>
        <dbReference type="EMBL" id="MFD1641337.1"/>
    </source>
</evidence>
<keyword evidence="1" id="KW-0472">Membrane</keyword>
<dbReference type="Proteomes" id="UP001597052">
    <property type="component" value="Unassembled WGS sequence"/>
</dbReference>